<dbReference type="Proteomes" id="UP000321595">
    <property type="component" value="Chromosome"/>
</dbReference>
<dbReference type="AlphaFoldDB" id="A0A5B8XVZ7"/>
<evidence type="ECO:0000313" key="2">
    <source>
        <dbReference type="Proteomes" id="UP000321595"/>
    </source>
</evidence>
<protein>
    <submittedName>
        <fullName evidence="1">Uncharacterized protein</fullName>
    </submittedName>
</protein>
<gene>
    <name evidence="1" type="ORF">FRD01_18055</name>
</gene>
<reference evidence="1 2" key="1">
    <citation type="submission" date="2019-08" db="EMBL/GenBank/DDBJ databases">
        <authorList>
            <person name="Liang Q."/>
        </authorList>
    </citation>
    <scope>NUCLEOTIDE SEQUENCE [LARGE SCALE GENOMIC DNA]</scope>
    <source>
        <strain evidence="1 2">V1718</strain>
    </source>
</reference>
<keyword evidence="2" id="KW-1185">Reference proteome</keyword>
<evidence type="ECO:0000313" key="1">
    <source>
        <dbReference type="EMBL" id="QED29108.1"/>
    </source>
</evidence>
<accession>A0A5B8XVZ7</accession>
<proteinExistence type="predicted"/>
<sequence>MSSSLEWRLSFADQTLSDEATLRPVLAWLERLPGMEPSAYDLNFMENWRPWDLEKATVDALTQRTQVFRVKGGAEVVVALGKHDEPATAFLVGIDVDVAECFESIPNLVRLVCGDKEWERV</sequence>
<organism evidence="1 2">
    <name type="scientific">Microvenator marinus</name>
    <dbReference type="NCBI Taxonomy" id="2600177"/>
    <lineage>
        <taxon>Bacteria</taxon>
        <taxon>Deltaproteobacteria</taxon>
        <taxon>Bradymonadales</taxon>
        <taxon>Microvenatoraceae</taxon>
        <taxon>Microvenator</taxon>
    </lineage>
</organism>
<name>A0A5B8XVZ7_9DELT</name>
<dbReference type="KEGG" id="bbae:FRD01_18055"/>
<dbReference type="OrthoDB" id="5509133at2"/>
<dbReference type="EMBL" id="CP042467">
    <property type="protein sequence ID" value="QED29108.1"/>
    <property type="molecule type" value="Genomic_DNA"/>
</dbReference>
<dbReference type="RefSeq" id="WP_146962129.1">
    <property type="nucleotide sequence ID" value="NZ_CP042467.1"/>
</dbReference>